<name>A0ABV0ZX09_9TELE</name>
<evidence type="ECO:0000313" key="2">
    <source>
        <dbReference type="Proteomes" id="UP001469553"/>
    </source>
</evidence>
<reference evidence="1 2" key="1">
    <citation type="submission" date="2021-06" db="EMBL/GenBank/DDBJ databases">
        <authorList>
            <person name="Palmer J.M."/>
        </authorList>
    </citation>
    <scope>NUCLEOTIDE SEQUENCE [LARGE SCALE GENOMIC DNA]</scope>
    <source>
        <strain evidence="1 2">AS_MEX2019</strain>
        <tissue evidence="1">Muscle</tissue>
    </source>
</reference>
<comment type="caution">
    <text evidence="1">The sequence shown here is derived from an EMBL/GenBank/DDBJ whole genome shotgun (WGS) entry which is preliminary data.</text>
</comment>
<organism evidence="1 2">
    <name type="scientific">Ameca splendens</name>
    <dbReference type="NCBI Taxonomy" id="208324"/>
    <lineage>
        <taxon>Eukaryota</taxon>
        <taxon>Metazoa</taxon>
        <taxon>Chordata</taxon>
        <taxon>Craniata</taxon>
        <taxon>Vertebrata</taxon>
        <taxon>Euteleostomi</taxon>
        <taxon>Actinopterygii</taxon>
        <taxon>Neopterygii</taxon>
        <taxon>Teleostei</taxon>
        <taxon>Neoteleostei</taxon>
        <taxon>Acanthomorphata</taxon>
        <taxon>Ovalentaria</taxon>
        <taxon>Atherinomorphae</taxon>
        <taxon>Cyprinodontiformes</taxon>
        <taxon>Goodeidae</taxon>
        <taxon>Ameca</taxon>
    </lineage>
</organism>
<keyword evidence="2" id="KW-1185">Reference proteome</keyword>
<proteinExistence type="predicted"/>
<sequence>MSRIPFQSLFFFYFCSNCAVWTRSPPLSPESSAVESERLQLSSAPINTTHIHSLSAASSSSSALHPSCSTFQVTGGFRKTTTALSSFLDPNQWRTGPHEAED</sequence>
<evidence type="ECO:0008006" key="3">
    <source>
        <dbReference type="Google" id="ProtNLM"/>
    </source>
</evidence>
<dbReference type="Proteomes" id="UP001469553">
    <property type="component" value="Unassembled WGS sequence"/>
</dbReference>
<gene>
    <name evidence="1" type="ORF">AMECASPLE_008140</name>
</gene>
<dbReference type="EMBL" id="JAHRIP010075662">
    <property type="protein sequence ID" value="MEQ2310367.1"/>
    <property type="molecule type" value="Genomic_DNA"/>
</dbReference>
<evidence type="ECO:0000313" key="1">
    <source>
        <dbReference type="EMBL" id="MEQ2310367.1"/>
    </source>
</evidence>
<accession>A0ABV0ZX09</accession>
<protein>
    <recommendedName>
        <fullName evidence="3">Secreted protein</fullName>
    </recommendedName>
</protein>